<dbReference type="Proteomes" id="UP000002931">
    <property type="component" value="Unassembled WGS sequence"/>
</dbReference>
<dbReference type="AlphaFoldDB" id="A3VME2"/>
<evidence type="ECO:0000313" key="4">
    <source>
        <dbReference type="EMBL" id="EAQ10600.1"/>
    </source>
</evidence>
<dbReference type="PANTHER" id="PTHR12469">
    <property type="entry name" value="PROTEIN EMI5 HOMOLOG, MITOCHONDRIAL"/>
    <property type="match status" value="1"/>
</dbReference>
<dbReference type="Pfam" id="PF03937">
    <property type="entry name" value="Sdh5"/>
    <property type="match status" value="1"/>
</dbReference>
<proteinExistence type="inferred from homology"/>
<dbReference type="InterPro" id="IPR005631">
    <property type="entry name" value="SDH"/>
</dbReference>
<dbReference type="Gene3D" id="1.10.150.250">
    <property type="entry name" value="Flavinator of succinate dehydrogenase"/>
    <property type="match status" value="1"/>
</dbReference>
<dbReference type="EMBL" id="AAMT01000031">
    <property type="protein sequence ID" value="EAQ10600.1"/>
    <property type="molecule type" value="Genomic_DNA"/>
</dbReference>
<dbReference type="PANTHER" id="PTHR12469:SF2">
    <property type="entry name" value="SUCCINATE DEHYDROGENASE ASSEMBLY FACTOR 2, MITOCHONDRIAL"/>
    <property type="match status" value="1"/>
</dbReference>
<organism evidence="4 5">
    <name type="scientific">Maritimibacter alkaliphilus HTCC2654</name>
    <dbReference type="NCBI Taxonomy" id="314271"/>
    <lineage>
        <taxon>Bacteria</taxon>
        <taxon>Pseudomonadati</taxon>
        <taxon>Pseudomonadota</taxon>
        <taxon>Alphaproteobacteria</taxon>
        <taxon>Rhodobacterales</taxon>
        <taxon>Roseobacteraceae</taxon>
        <taxon>Maritimibacter</taxon>
    </lineage>
</organism>
<dbReference type="InterPro" id="IPR036714">
    <property type="entry name" value="SDH_sf"/>
</dbReference>
<dbReference type="eggNOG" id="COG2938">
    <property type="taxonomic scope" value="Bacteria"/>
</dbReference>
<dbReference type="OrthoDB" id="9807264at2"/>
<dbReference type="RefSeq" id="WP_008329670.1">
    <property type="nucleotide sequence ID" value="NZ_CH902578.1"/>
</dbReference>
<evidence type="ECO:0000256" key="3">
    <source>
        <dbReference type="ARBA" id="ARBA00023186"/>
    </source>
</evidence>
<protein>
    <recommendedName>
        <fullName evidence="2">FAD assembly factor SdhE</fullName>
    </recommendedName>
</protein>
<accession>A3VME2</accession>
<evidence type="ECO:0000256" key="1">
    <source>
        <dbReference type="ARBA" id="ARBA00008571"/>
    </source>
</evidence>
<evidence type="ECO:0000256" key="2">
    <source>
        <dbReference type="ARBA" id="ARBA00019418"/>
    </source>
</evidence>
<sequence>MNETAENRLKRMNMRSWRRGTKEMDMILGPYSDDRLATMDAADLDLYDALLLENDQDLYQWVSGQVPAPERFAGLIATIADHAAAK</sequence>
<evidence type="ECO:0000313" key="5">
    <source>
        <dbReference type="Proteomes" id="UP000002931"/>
    </source>
</evidence>
<dbReference type="HOGENOM" id="CLU_103054_1_3_5"/>
<gene>
    <name evidence="4" type="ORF">RB2654_05967</name>
</gene>
<dbReference type="GO" id="GO:0006099">
    <property type="term" value="P:tricarboxylic acid cycle"/>
    <property type="evidence" value="ECO:0007669"/>
    <property type="project" value="TreeGrafter"/>
</dbReference>
<keyword evidence="3" id="KW-0143">Chaperone</keyword>
<comment type="caution">
    <text evidence="4">The sequence shown here is derived from an EMBL/GenBank/DDBJ whole genome shotgun (WGS) entry which is preliminary data.</text>
</comment>
<keyword evidence="5" id="KW-1185">Reference proteome</keyword>
<dbReference type="SUPFAM" id="SSF109910">
    <property type="entry name" value="YgfY-like"/>
    <property type="match status" value="1"/>
</dbReference>
<name>A3VME2_9RHOB</name>
<dbReference type="STRING" id="314271.RB2654_05967"/>
<reference evidence="4 5" key="1">
    <citation type="journal article" date="2010" name="J. Bacteriol.">
        <title>Genome sequences of Pelagibaca bermudensis HTCC2601T and Maritimibacter alkaliphilus HTCC2654T, the type strains of two marine Roseobacter genera.</title>
        <authorList>
            <person name="Thrash J.C."/>
            <person name="Cho J.C."/>
            <person name="Ferriera S."/>
            <person name="Johnson J."/>
            <person name="Vergin K.L."/>
            <person name="Giovannoni S.J."/>
        </authorList>
    </citation>
    <scope>NUCLEOTIDE SEQUENCE [LARGE SCALE GENOMIC DNA]</scope>
    <source>
        <strain evidence="4 5">HTCC2654</strain>
    </source>
</reference>
<comment type="similarity">
    <text evidence="1">Belongs to the SdhE FAD assembly factor family.</text>
</comment>